<dbReference type="PRINTS" id="PR00154">
    <property type="entry name" value="AMPBINDING"/>
</dbReference>
<evidence type="ECO:0000313" key="2">
    <source>
        <dbReference type="EMBL" id="NEC81878.1"/>
    </source>
</evidence>
<organism evidence="2">
    <name type="scientific">Streptomyces sp. SID7958</name>
    <dbReference type="NCBI Taxonomy" id="2706093"/>
    <lineage>
        <taxon>Bacteria</taxon>
        <taxon>Bacillati</taxon>
        <taxon>Actinomycetota</taxon>
        <taxon>Actinomycetes</taxon>
        <taxon>Kitasatosporales</taxon>
        <taxon>Streptomycetaceae</taxon>
        <taxon>Streptomyces</taxon>
    </lineage>
</organism>
<dbReference type="Gene3D" id="3.40.50.12780">
    <property type="entry name" value="N-terminal domain of ligase-like"/>
    <property type="match status" value="1"/>
</dbReference>
<comment type="caution">
    <text evidence="2">The sequence shown here is derived from an EMBL/GenBank/DDBJ whole genome shotgun (WGS) entry which is preliminary data.</text>
</comment>
<dbReference type="PANTHER" id="PTHR45527">
    <property type="entry name" value="NONRIBOSOMAL PEPTIDE SYNTHETASE"/>
    <property type="match status" value="1"/>
</dbReference>
<name>A0A6G3U6H9_9ACTN</name>
<dbReference type="InterPro" id="IPR042099">
    <property type="entry name" value="ANL_N_sf"/>
</dbReference>
<sequence length="390" mass="41387">DRALLTLAVPARATAAARAVPGMRANFVPHPVRVRPGLTVADFLRDSAGELRATLRHQNYRGDRIRRDLGFTGDAGRSLGPTVNVLESGFDYAFGACTGLLHNLSTGPVEDLQIIYLDAAEEGYAVRLDANPTRYTQEELDLHRRRLFAWLTTLAEAGPDARVDRLDVLLPEESAAVRAGWAATTVDEPCTGVVERVRAHAAAHPDRIAVQDPDGSATYTELVSHASALSRRLRAAGVRRGSRVAMLCEPGIPFVTGILAVLGAGAAWVPLDLRAPRARTAGLLDDSGPDVLYVGPGLDDTATELLAAATAAPATVSWDASRDTDLLPPSGTGDDLAYVIFTSGSTGRPKGAMVHRAGMVNHLLAKVDDLDMTADDVTVHNAPVTFDISV</sequence>
<dbReference type="GO" id="GO:0044550">
    <property type="term" value="P:secondary metabolite biosynthetic process"/>
    <property type="evidence" value="ECO:0007669"/>
    <property type="project" value="TreeGrafter"/>
</dbReference>
<dbReference type="GO" id="GO:0043041">
    <property type="term" value="P:amino acid activation for nonribosomal peptide biosynthetic process"/>
    <property type="evidence" value="ECO:0007669"/>
    <property type="project" value="TreeGrafter"/>
</dbReference>
<dbReference type="Gene3D" id="3.30.559.30">
    <property type="entry name" value="Nonribosomal peptide synthetase, condensation domain"/>
    <property type="match status" value="1"/>
</dbReference>
<dbReference type="Pfam" id="PF00501">
    <property type="entry name" value="AMP-binding"/>
    <property type="match status" value="1"/>
</dbReference>
<dbReference type="PANTHER" id="PTHR45527:SF1">
    <property type="entry name" value="FATTY ACID SYNTHASE"/>
    <property type="match status" value="1"/>
</dbReference>
<protein>
    <submittedName>
        <fullName evidence="2">AMP-binding protein</fullName>
    </submittedName>
</protein>
<accession>A0A6G3U6H9</accession>
<feature type="domain" description="AMP-dependent synthetase/ligase" evidence="1">
    <location>
        <begin position="198"/>
        <end position="390"/>
    </location>
</feature>
<dbReference type="PROSITE" id="PS00455">
    <property type="entry name" value="AMP_BINDING"/>
    <property type="match status" value="1"/>
</dbReference>
<dbReference type="RefSeq" id="WP_164337145.1">
    <property type="nucleotide sequence ID" value="NZ_JAAGMU010001137.1"/>
</dbReference>
<dbReference type="EMBL" id="JAAGMU010001137">
    <property type="protein sequence ID" value="NEC81878.1"/>
    <property type="molecule type" value="Genomic_DNA"/>
</dbReference>
<reference evidence="2" key="1">
    <citation type="submission" date="2020-01" db="EMBL/GenBank/DDBJ databases">
        <title>Insect and environment-associated Actinomycetes.</title>
        <authorList>
            <person name="Currrie C."/>
            <person name="Chevrette M."/>
            <person name="Carlson C."/>
            <person name="Stubbendieck R."/>
            <person name="Wendt-Pienkowski E."/>
        </authorList>
    </citation>
    <scope>NUCLEOTIDE SEQUENCE</scope>
    <source>
        <strain evidence="2">SID7958</strain>
    </source>
</reference>
<dbReference type="SUPFAM" id="SSF56801">
    <property type="entry name" value="Acetyl-CoA synthetase-like"/>
    <property type="match status" value="1"/>
</dbReference>
<dbReference type="InterPro" id="IPR000873">
    <property type="entry name" value="AMP-dep_synth/lig_dom"/>
</dbReference>
<proteinExistence type="predicted"/>
<dbReference type="SUPFAM" id="SSF52777">
    <property type="entry name" value="CoA-dependent acyltransferases"/>
    <property type="match status" value="1"/>
</dbReference>
<dbReference type="InterPro" id="IPR020459">
    <property type="entry name" value="AMP-binding"/>
</dbReference>
<gene>
    <name evidence="2" type="ORF">G3I38_22190</name>
</gene>
<dbReference type="GO" id="GO:0005737">
    <property type="term" value="C:cytoplasm"/>
    <property type="evidence" value="ECO:0007669"/>
    <property type="project" value="TreeGrafter"/>
</dbReference>
<feature type="non-terminal residue" evidence="2">
    <location>
        <position position="1"/>
    </location>
</feature>
<feature type="non-terminal residue" evidence="2">
    <location>
        <position position="390"/>
    </location>
</feature>
<dbReference type="InterPro" id="IPR020845">
    <property type="entry name" value="AMP-binding_CS"/>
</dbReference>
<dbReference type="AlphaFoldDB" id="A0A6G3U6H9"/>
<evidence type="ECO:0000259" key="1">
    <source>
        <dbReference type="Pfam" id="PF00501"/>
    </source>
</evidence>
<dbReference type="GO" id="GO:0031177">
    <property type="term" value="F:phosphopantetheine binding"/>
    <property type="evidence" value="ECO:0007669"/>
    <property type="project" value="TreeGrafter"/>
</dbReference>